<dbReference type="NCBIfam" id="NF047539">
    <property type="entry name" value="XAC2610_fam"/>
    <property type="match status" value="1"/>
</dbReference>
<sequence length="235" mass="26430">MPKLLCLSWVCLGLLHLPAQAQSAATTPKVFKLTQLSKLYDVQIQVAACESDFCRGKAQFSLFRKGQKQPFQVFKFAETLLQLNAGQVPVANQTLGYDLQSGVHLQDFNFDGQPDLALCDGQEAGYGGPSYQIYLYSARSQKFEHSPALSKLARGEYLGMFEVDTKNKILRNFGKSGCCYHFTHEYKLKNNQPYKTREVIEDGLADPAGKWLQVTTSEWVSGKWVSKVKREPMSQ</sequence>
<evidence type="ECO:0008006" key="4">
    <source>
        <dbReference type="Google" id="ProtNLM"/>
    </source>
</evidence>
<accession>A0A2M7G798</accession>
<evidence type="ECO:0000313" key="2">
    <source>
        <dbReference type="EMBL" id="PIW17877.1"/>
    </source>
</evidence>
<dbReference type="Proteomes" id="UP000231019">
    <property type="component" value="Unassembled WGS sequence"/>
</dbReference>
<proteinExistence type="predicted"/>
<protein>
    <recommendedName>
        <fullName evidence="4">VCBS repeat-containing protein</fullName>
    </recommendedName>
</protein>
<comment type="caution">
    <text evidence="2">The sequence shown here is derived from an EMBL/GenBank/DDBJ whole genome shotgun (WGS) entry which is preliminary data.</text>
</comment>
<dbReference type="InterPro" id="IPR058087">
    <property type="entry name" value="XAC2610_dom"/>
</dbReference>
<feature type="chain" id="PRO_5014721107" description="VCBS repeat-containing protein" evidence="1">
    <location>
        <begin position="22"/>
        <end position="235"/>
    </location>
</feature>
<keyword evidence="1" id="KW-0732">Signal</keyword>
<reference evidence="2 3" key="1">
    <citation type="submission" date="2017-09" db="EMBL/GenBank/DDBJ databases">
        <title>Depth-based differentiation of microbial function through sediment-hosted aquifers and enrichment of novel symbionts in the deep terrestrial subsurface.</title>
        <authorList>
            <person name="Probst A.J."/>
            <person name="Ladd B."/>
            <person name="Jarett J.K."/>
            <person name="Geller-Mcgrath D.E."/>
            <person name="Sieber C.M."/>
            <person name="Emerson J.B."/>
            <person name="Anantharaman K."/>
            <person name="Thomas B.C."/>
            <person name="Malmstrom R."/>
            <person name="Stieglmeier M."/>
            <person name="Klingl A."/>
            <person name="Woyke T."/>
            <person name="Ryan C.M."/>
            <person name="Banfield J.F."/>
        </authorList>
    </citation>
    <scope>NUCLEOTIDE SEQUENCE [LARGE SCALE GENOMIC DNA]</scope>
    <source>
        <strain evidence="2">CG17_big_fil_post_rev_8_21_14_2_50_48_46</strain>
    </source>
</reference>
<dbReference type="AlphaFoldDB" id="A0A2M7G798"/>
<gene>
    <name evidence="2" type="ORF">COW36_07355</name>
</gene>
<name>A0A2M7G798_9BACT</name>
<dbReference type="EMBL" id="PFFQ01000019">
    <property type="protein sequence ID" value="PIW17877.1"/>
    <property type="molecule type" value="Genomic_DNA"/>
</dbReference>
<evidence type="ECO:0000313" key="3">
    <source>
        <dbReference type="Proteomes" id="UP000231019"/>
    </source>
</evidence>
<evidence type="ECO:0000256" key="1">
    <source>
        <dbReference type="SAM" id="SignalP"/>
    </source>
</evidence>
<feature type="signal peptide" evidence="1">
    <location>
        <begin position="1"/>
        <end position="21"/>
    </location>
</feature>
<organism evidence="2 3">
    <name type="scientific">bacterium (Candidatus Blackallbacteria) CG17_big_fil_post_rev_8_21_14_2_50_48_46</name>
    <dbReference type="NCBI Taxonomy" id="2014261"/>
    <lineage>
        <taxon>Bacteria</taxon>
        <taxon>Candidatus Blackallbacteria</taxon>
    </lineage>
</organism>